<dbReference type="EMBL" id="JSZA02000054">
    <property type="protein sequence ID" value="TGO02974.1"/>
    <property type="molecule type" value="Genomic_DNA"/>
</dbReference>
<name>A0A4E0RSE5_9GAMM</name>
<dbReference type="Proteomes" id="UP000030428">
    <property type="component" value="Unassembled WGS sequence"/>
</dbReference>
<keyword evidence="1" id="KW-1133">Transmembrane helix</keyword>
<accession>A0A4E0RSE5</accession>
<feature type="transmembrane region" description="Helical" evidence="1">
    <location>
        <begin position="52"/>
        <end position="72"/>
    </location>
</feature>
<keyword evidence="1" id="KW-0812">Transmembrane</keyword>
<keyword evidence="3" id="KW-1185">Reference proteome</keyword>
<keyword evidence="1" id="KW-0472">Membrane</keyword>
<dbReference type="AlphaFoldDB" id="A0A4E0RSE5"/>
<reference evidence="2 3" key="1">
    <citation type="journal article" date="2016" name="Front. Microbiol.">
        <title>Single-Cell (Meta-)Genomics of a Dimorphic Candidatus Thiomargarita nelsonii Reveals Genomic Plasticity.</title>
        <authorList>
            <person name="Flood B.E."/>
            <person name="Fliss P."/>
            <person name="Jones D.S."/>
            <person name="Dick G.J."/>
            <person name="Jain S."/>
            <person name="Kaster A.K."/>
            <person name="Winkel M."/>
            <person name="Mussmann M."/>
            <person name="Bailey J."/>
        </authorList>
    </citation>
    <scope>NUCLEOTIDE SEQUENCE [LARGE SCALE GENOMIC DNA]</scope>
    <source>
        <strain evidence="2">Hydrate Ridge</strain>
    </source>
</reference>
<comment type="caution">
    <text evidence="2">The sequence shown here is derived from an EMBL/GenBank/DDBJ whole genome shotgun (WGS) entry which is preliminary data.</text>
</comment>
<protein>
    <submittedName>
        <fullName evidence="2">Uncharacterized protein</fullName>
    </submittedName>
</protein>
<evidence type="ECO:0000313" key="3">
    <source>
        <dbReference type="Proteomes" id="UP000030428"/>
    </source>
</evidence>
<feature type="transmembrane region" description="Helical" evidence="1">
    <location>
        <begin position="26"/>
        <end position="46"/>
    </location>
</feature>
<proteinExistence type="predicted"/>
<gene>
    <name evidence="2" type="ORF">PN36_15135</name>
</gene>
<evidence type="ECO:0000313" key="2">
    <source>
        <dbReference type="EMBL" id="TGO02974.1"/>
    </source>
</evidence>
<evidence type="ECO:0000256" key="1">
    <source>
        <dbReference type="SAM" id="Phobius"/>
    </source>
</evidence>
<organism evidence="2 3">
    <name type="scientific">Candidatus Thiomargarita nelsonii</name>
    <dbReference type="NCBI Taxonomy" id="1003181"/>
    <lineage>
        <taxon>Bacteria</taxon>
        <taxon>Pseudomonadati</taxon>
        <taxon>Pseudomonadota</taxon>
        <taxon>Gammaproteobacteria</taxon>
        <taxon>Thiotrichales</taxon>
        <taxon>Thiotrichaceae</taxon>
        <taxon>Thiomargarita</taxon>
    </lineage>
</organism>
<sequence length="114" mass="13476">MYGIWLNLMALGLQVVSGYAQRYPPYMYGIWLNLMALGLQVVSGYAQRYPPYMYGIWLNLMALGLQVVSFHIRREYRYHPAQFESYISDQLKETLDLQAFRKKLPQLDLENFAR</sequence>